<organism evidence="1">
    <name type="scientific">Anguilla anguilla</name>
    <name type="common">European freshwater eel</name>
    <name type="synonym">Muraena anguilla</name>
    <dbReference type="NCBI Taxonomy" id="7936"/>
    <lineage>
        <taxon>Eukaryota</taxon>
        <taxon>Metazoa</taxon>
        <taxon>Chordata</taxon>
        <taxon>Craniata</taxon>
        <taxon>Vertebrata</taxon>
        <taxon>Euteleostomi</taxon>
        <taxon>Actinopterygii</taxon>
        <taxon>Neopterygii</taxon>
        <taxon>Teleostei</taxon>
        <taxon>Anguilliformes</taxon>
        <taxon>Anguillidae</taxon>
        <taxon>Anguilla</taxon>
    </lineage>
</organism>
<dbReference type="AlphaFoldDB" id="A0A0E9QEA5"/>
<reference evidence="1" key="1">
    <citation type="submission" date="2014-11" db="EMBL/GenBank/DDBJ databases">
        <authorList>
            <person name="Amaro Gonzalez C."/>
        </authorList>
    </citation>
    <scope>NUCLEOTIDE SEQUENCE</scope>
</reference>
<sequence>MILSLLKTPLIIAIGMNL</sequence>
<name>A0A0E9QEA5_ANGAN</name>
<protein>
    <submittedName>
        <fullName evidence="1">Uncharacterized protein</fullName>
    </submittedName>
</protein>
<dbReference type="EMBL" id="GBXM01093760">
    <property type="protein sequence ID" value="JAH14817.1"/>
    <property type="molecule type" value="Transcribed_RNA"/>
</dbReference>
<reference evidence="1" key="2">
    <citation type="journal article" date="2015" name="Fish Shellfish Immunol.">
        <title>Early steps in the European eel (Anguilla anguilla)-Vibrio vulnificus interaction in the gills: Role of the RtxA13 toxin.</title>
        <authorList>
            <person name="Callol A."/>
            <person name="Pajuelo D."/>
            <person name="Ebbesson L."/>
            <person name="Teles M."/>
            <person name="MacKenzie S."/>
            <person name="Amaro C."/>
        </authorList>
    </citation>
    <scope>NUCLEOTIDE SEQUENCE</scope>
</reference>
<evidence type="ECO:0000313" key="1">
    <source>
        <dbReference type="EMBL" id="JAH14817.1"/>
    </source>
</evidence>
<accession>A0A0E9QEA5</accession>
<proteinExistence type="predicted"/>